<keyword evidence="1" id="KW-0812">Transmembrane</keyword>
<dbReference type="EMBL" id="FQWD01000006">
    <property type="protein sequence ID" value="SHH02141.1"/>
    <property type="molecule type" value="Genomic_DNA"/>
</dbReference>
<evidence type="ECO:0000313" key="2">
    <source>
        <dbReference type="EMBL" id="SHH02141.1"/>
    </source>
</evidence>
<evidence type="ECO:0000313" key="3">
    <source>
        <dbReference type="Proteomes" id="UP000184520"/>
    </source>
</evidence>
<evidence type="ECO:0000256" key="1">
    <source>
        <dbReference type="SAM" id="Phobius"/>
    </source>
</evidence>
<proteinExistence type="predicted"/>
<dbReference type="AlphaFoldDB" id="A0A1M5PK63"/>
<accession>A0A1M5PK63</accession>
<keyword evidence="1" id="KW-1133">Transmembrane helix</keyword>
<gene>
    <name evidence="2" type="ORF">SAMN05216361_3491</name>
</gene>
<organism evidence="2 3">
    <name type="scientific">Marisediminitalea aggregata</name>
    <dbReference type="NCBI Taxonomy" id="634436"/>
    <lineage>
        <taxon>Bacteria</taxon>
        <taxon>Pseudomonadati</taxon>
        <taxon>Pseudomonadota</taxon>
        <taxon>Gammaproteobacteria</taxon>
        <taxon>Alteromonadales</taxon>
        <taxon>Alteromonadaceae</taxon>
        <taxon>Marisediminitalea</taxon>
    </lineage>
</organism>
<feature type="transmembrane region" description="Helical" evidence="1">
    <location>
        <begin position="32"/>
        <end position="51"/>
    </location>
</feature>
<name>A0A1M5PK63_9ALTE</name>
<feature type="transmembrane region" description="Helical" evidence="1">
    <location>
        <begin position="58"/>
        <end position="75"/>
    </location>
</feature>
<feature type="transmembrane region" description="Helical" evidence="1">
    <location>
        <begin position="121"/>
        <end position="148"/>
    </location>
</feature>
<keyword evidence="3" id="KW-1185">Reference proteome</keyword>
<sequence length="151" mass="16685">MGCVTLFLILAHVLSPFMRVLGATRKMDLFEALITSTVVCFTVLFSSIWASNTYKDKGLLAVLLFYFSLFTISGYEGTAPHVIQSRERELLISLFIMYSVPLGLAALFVKLSQNIKSKTRNVMASIASIITGVVWPFFTLVTVCTVGLDCI</sequence>
<reference evidence="3" key="1">
    <citation type="submission" date="2016-11" db="EMBL/GenBank/DDBJ databases">
        <authorList>
            <person name="Varghese N."/>
            <person name="Submissions S."/>
        </authorList>
    </citation>
    <scope>NUCLEOTIDE SEQUENCE [LARGE SCALE GENOMIC DNA]</scope>
    <source>
        <strain evidence="3">CGMCC 1.8995</strain>
    </source>
</reference>
<keyword evidence="1" id="KW-0472">Membrane</keyword>
<dbReference type="Proteomes" id="UP000184520">
    <property type="component" value="Unassembled WGS sequence"/>
</dbReference>
<protein>
    <submittedName>
        <fullName evidence="2">Uncharacterized protein</fullName>
    </submittedName>
</protein>
<feature type="transmembrane region" description="Helical" evidence="1">
    <location>
        <begin position="90"/>
        <end position="109"/>
    </location>
</feature>
<dbReference type="STRING" id="634436.SAMN05216361_3491"/>